<dbReference type="Gene3D" id="1.20.1280.290">
    <property type="match status" value="1"/>
</dbReference>
<dbReference type="InterPro" id="IPR004316">
    <property type="entry name" value="SWEET_rpt"/>
</dbReference>
<accession>A0ABN8HFZ2</accession>
<protein>
    <recommendedName>
        <fullName evidence="4">Sugar efflux transporter for intercellular exchange</fullName>
    </recommendedName>
</protein>
<proteinExistence type="predicted"/>
<sequence length="86" mass="9573">MKLQTFIKYLSWVATVLAVMMYVSYIPQIQANLAGHKAEPLQPLVAALNCTLWTVYGLFKNPRDLPVAFANMPGILFGLLTFITAL</sequence>
<feature type="transmembrane region" description="Helical" evidence="1">
    <location>
        <begin position="6"/>
        <end position="29"/>
    </location>
</feature>
<evidence type="ECO:0000313" key="2">
    <source>
        <dbReference type="EMBL" id="CAH1853777.1"/>
    </source>
</evidence>
<dbReference type="EMBL" id="CAKOEU010000003">
    <property type="protein sequence ID" value="CAH1853777.1"/>
    <property type="molecule type" value="Genomic_DNA"/>
</dbReference>
<reference evidence="2" key="1">
    <citation type="submission" date="2022-03" db="EMBL/GenBank/DDBJ databases">
        <authorList>
            <person name="Hettiarachchi G."/>
        </authorList>
    </citation>
    <scope>NUCLEOTIDE SEQUENCE</scope>
    <source>
        <strain evidence="2">LMG 32447</strain>
    </source>
</reference>
<dbReference type="Proteomes" id="UP000838102">
    <property type="component" value="Unassembled WGS sequence"/>
</dbReference>
<keyword evidence="1" id="KW-0812">Transmembrane</keyword>
<feature type="transmembrane region" description="Helical" evidence="1">
    <location>
        <begin position="65"/>
        <end position="85"/>
    </location>
</feature>
<feature type="transmembrane region" description="Helical" evidence="1">
    <location>
        <begin position="41"/>
        <end position="59"/>
    </location>
</feature>
<evidence type="ECO:0008006" key="4">
    <source>
        <dbReference type="Google" id="ProtNLM"/>
    </source>
</evidence>
<keyword evidence="1" id="KW-0472">Membrane</keyword>
<comment type="caution">
    <text evidence="2">The sequence shown here is derived from an EMBL/GenBank/DDBJ whole genome shotgun (WGS) entry which is preliminary data.</text>
</comment>
<evidence type="ECO:0000313" key="3">
    <source>
        <dbReference type="Proteomes" id="UP000838102"/>
    </source>
</evidence>
<name>A0ABN8HFZ2_9LACO</name>
<keyword evidence="3" id="KW-1185">Reference proteome</keyword>
<keyword evidence="1" id="KW-1133">Transmembrane helix</keyword>
<organism evidence="2 3">
    <name type="scientific">Convivina praedatoris</name>
    <dbReference type="NCBI Taxonomy" id="2880963"/>
    <lineage>
        <taxon>Bacteria</taxon>
        <taxon>Bacillati</taxon>
        <taxon>Bacillota</taxon>
        <taxon>Bacilli</taxon>
        <taxon>Lactobacillales</taxon>
        <taxon>Lactobacillaceae</taxon>
        <taxon>Convivina</taxon>
    </lineage>
</organism>
<evidence type="ECO:0000256" key="1">
    <source>
        <dbReference type="SAM" id="Phobius"/>
    </source>
</evidence>
<gene>
    <name evidence="2" type="ORF">LMG032447_00714</name>
</gene>
<dbReference type="RefSeq" id="WP_248706132.1">
    <property type="nucleotide sequence ID" value="NZ_CAKOET010000003.1"/>
</dbReference>
<dbReference type="Pfam" id="PF03083">
    <property type="entry name" value="MtN3_slv"/>
    <property type="match status" value="1"/>
</dbReference>